<dbReference type="Proteomes" id="UP000094580">
    <property type="component" value="Unassembled WGS sequence"/>
</dbReference>
<dbReference type="PANTHER" id="PTHR22916:SF3">
    <property type="entry name" value="UDP-GLCNAC:BETAGAL BETA-1,3-N-ACETYLGLUCOSAMINYLTRANSFERASE-LIKE PROTEIN 1"/>
    <property type="match status" value="1"/>
</dbReference>
<gene>
    <name evidence="3" type="ORF">BED47_16840</name>
</gene>
<sequence>MRKYTIPNKAFITVIIPVFNVELYIEECLKSLLDINIDNLHFLVIDDGSTDNSASIVRKYAELDSRIKIITKSNEGLGPTRNVGIIESSSEYIMFLDADDYLKPSEFHKLYNFLINSTDEIIIYNGKGFYDDTRKICKEKYFDINKEFNKLKENNKVDYLLDFHSACLKVYKLDFLKENNILFPNENVYGEDVLFWLKCLAMCNSINYIDLYLYYRRYRSGSIMSNIEKNAIDRINSYVELSSISDSKVFEKYIRYYLFKWWGRLILNSNSLNFNIKKSNDFMNIMFKNATKLDQIKFKVWNKKIKVFIKLIIIMEIIYRKIKTKAYEFKI</sequence>
<name>A0ABX2ZUX0_9BACI</name>
<reference evidence="3 4" key="1">
    <citation type="submission" date="2016-07" db="EMBL/GenBank/DDBJ databases">
        <authorList>
            <person name="Townsley L."/>
            <person name="Shank E.A."/>
        </authorList>
    </citation>
    <scope>NUCLEOTIDE SEQUENCE [LARGE SCALE GENOMIC DNA]</scope>
    <source>
        <strain evidence="3 4">CH01</strain>
    </source>
</reference>
<evidence type="ECO:0000313" key="3">
    <source>
        <dbReference type="EMBL" id="ODG93169.1"/>
    </source>
</evidence>
<accession>A0ABX2ZUX0</accession>
<dbReference type="EMBL" id="MDKC01000003">
    <property type="protein sequence ID" value="ODG93169.1"/>
    <property type="molecule type" value="Genomic_DNA"/>
</dbReference>
<dbReference type="PANTHER" id="PTHR22916">
    <property type="entry name" value="GLYCOSYLTRANSFERASE"/>
    <property type="match status" value="1"/>
</dbReference>
<organism evidence="3 4">
    <name type="scientific">Gottfriedia luciferensis</name>
    <dbReference type="NCBI Taxonomy" id="178774"/>
    <lineage>
        <taxon>Bacteria</taxon>
        <taxon>Bacillati</taxon>
        <taxon>Bacillota</taxon>
        <taxon>Bacilli</taxon>
        <taxon>Bacillales</taxon>
        <taxon>Bacillaceae</taxon>
        <taxon>Gottfriedia</taxon>
    </lineage>
</organism>
<comment type="caution">
    <text evidence="3">The sequence shown here is derived from an EMBL/GenBank/DDBJ whole genome shotgun (WGS) entry which is preliminary data.</text>
</comment>
<feature type="domain" description="Glycosyltransferase 2-like" evidence="2">
    <location>
        <begin position="13"/>
        <end position="177"/>
    </location>
</feature>
<evidence type="ECO:0000313" key="4">
    <source>
        <dbReference type="Proteomes" id="UP000094580"/>
    </source>
</evidence>
<evidence type="ECO:0000259" key="2">
    <source>
        <dbReference type="Pfam" id="PF00535"/>
    </source>
</evidence>
<dbReference type="RefSeq" id="WP_069032785.1">
    <property type="nucleotide sequence ID" value="NZ_MDKC01000003.1"/>
</dbReference>
<proteinExistence type="inferred from homology"/>
<dbReference type="Gene3D" id="3.90.550.10">
    <property type="entry name" value="Spore Coat Polysaccharide Biosynthesis Protein SpsA, Chain A"/>
    <property type="match status" value="1"/>
</dbReference>
<dbReference type="InterPro" id="IPR029044">
    <property type="entry name" value="Nucleotide-diphossugar_trans"/>
</dbReference>
<comment type="similarity">
    <text evidence="1">Belongs to the glycosyltransferase 2 family.</text>
</comment>
<dbReference type="Pfam" id="PF00535">
    <property type="entry name" value="Glycos_transf_2"/>
    <property type="match status" value="1"/>
</dbReference>
<keyword evidence="4" id="KW-1185">Reference proteome</keyword>
<evidence type="ECO:0000256" key="1">
    <source>
        <dbReference type="ARBA" id="ARBA00006739"/>
    </source>
</evidence>
<protein>
    <recommendedName>
        <fullName evidence="2">Glycosyltransferase 2-like domain-containing protein</fullName>
    </recommendedName>
</protein>
<dbReference type="CDD" id="cd00761">
    <property type="entry name" value="Glyco_tranf_GTA_type"/>
    <property type="match status" value="1"/>
</dbReference>
<dbReference type="SUPFAM" id="SSF53448">
    <property type="entry name" value="Nucleotide-diphospho-sugar transferases"/>
    <property type="match status" value="1"/>
</dbReference>
<dbReference type="InterPro" id="IPR001173">
    <property type="entry name" value="Glyco_trans_2-like"/>
</dbReference>